<feature type="region of interest" description="Disordered" evidence="8">
    <location>
        <begin position="426"/>
        <end position="447"/>
    </location>
</feature>
<feature type="DNA-binding region" description="HMG box" evidence="7">
    <location>
        <begin position="280"/>
        <end position="348"/>
    </location>
</feature>
<feature type="domain" description="HMG box" evidence="9">
    <location>
        <begin position="280"/>
        <end position="348"/>
    </location>
</feature>
<keyword evidence="5 7" id="KW-0238">DNA-binding</keyword>
<protein>
    <submittedName>
        <fullName evidence="10">TOX high mobility group box family member 4 b</fullName>
    </submittedName>
</protein>
<comment type="subcellular location">
    <subcellularLocation>
        <location evidence="2">Chromosome</location>
    </subcellularLocation>
    <subcellularLocation>
        <location evidence="1">Nucleus</location>
    </subcellularLocation>
</comment>
<feature type="compositionally biased region" description="Pro residues" evidence="8">
    <location>
        <begin position="431"/>
        <end position="447"/>
    </location>
</feature>
<dbReference type="GO" id="GO:0005694">
    <property type="term" value="C:chromosome"/>
    <property type="evidence" value="ECO:0007669"/>
    <property type="project" value="UniProtKB-SubCell"/>
</dbReference>
<dbReference type="CDD" id="cd21995">
    <property type="entry name" value="HMG-box_TOX-like"/>
    <property type="match status" value="1"/>
</dbReference>
<dbReference type="FunFam" id="1.10.30.10:FF:000005">
    <property type="entry name" value="TOX high mobility group box family member 3"/>
    <property type="match status" value="1"/>
</dbReference>
<dbReference type="InterPro" id="IPR051365">
    <property type="entry name" value="TOX_HMG-box_domain"/>
</dbReference>
<evidence type="ECO:0000256" key="2">
    <source>
        <dbReference type="ARBA" id="ARBA00004286"/>
    </source>
</evidence>
<dbReference type="Ensembl" id="ENSAPOT00000026876.1">
    <property type="protein sequence ID" value="ENSAPOP00000032696.1"/>
    <property type="gene ID" value="ENSAPOG00000020967.1"/>
</dbReference>
<dbReference type="Pfam" id="PF00505">
    <property type="entry name" value="HMG_box"/>
    <property type="match status" value="1"/>
</dbReference>
<evidence type="ECO:0000256" key="6">
    <source>
        <dbReference type="ARBA" id="ARBA00023242"/>
    </source>
</evidence>
<evidence type="ECO:0000256" key="5">
    <source>
        <dbReference type="ARBA" id="ARBA00023125"/>
    </source>
</evidence>
<dbReference type="InterPro" id="IPR036910">
    <property type="entry name" value="HMG_box_dom_sf"/>
</dbReference>
<reference evidence="10" key="2">
    <citation type="submission" date="2025-09" db="UniProtKB">
        <authorList>
            <consortium name="Ensembl"/>
        </authorList>
    </citation>
    <scope>IDENTIFICATION</scope>
</reference>
<accession>A0A3Q1GPI9</accession>
<organism evidence="10 11">
    <name type="scientific">Acanthochromis polyacanthus</name>
    <name type="common">spiny chromis</name>
    <dbReference type="NCBI Taxonomy" id="80966"/>
    <lineage>
        <taxon>Eukaryota</taxon>
        <taxon>Metazoa</taxon>
        <taxon>Chordata</taxon>
        <taxon>Craniata</taxon>
        <taxon>Vertebrata</taxon>
        <taxon>Euteleostomi</taxon>
        <taxon>Actinopterygii</taxon>
        <taxon>Neopterygii</taxon>
        <taxon>Teleostei</taxon>
        <taxon>Neoteleostei</taxon>
        <taxon>Acanthomorphata</taxon>
        <taxon>Ovalentaria</taxon>
        <taxon>Pomacentridae</taxon>
        <taxon>Acanthochromis</taxon>
    </lineage>
</organism>
<feature type="compositionally biased region" description="Pro residues" evidence="8">
    <location>
        <begin position="364"/>
        <end position="373"/>
    </location>
</feature>
<reference evidence="10" key="1">
    <citation type="submission" date="2025-08" db="UniProtKB">
        <authorList>
            <consortium name="Ensembl"/>
        </authorList>
    </citation>
    <scope>IDENTIFICATION</scope>
</reference>
<dbReference type="AlphaFoldDB" id="A0A3Q1GPI9"/>
<name>A0A3Q1GPI9_9TELE</name>
<evidence type="ECO:0000313" key="11">
    <source>
        <dbReference type="Proteomes" id="UP000257200"/>
    </source>
</evidence>
<dbReference type="Gene3D" id="1.10.30.10">
    <property type="entry name" value="High mobility group box domain"/>
    <property type="match status" value="1"/>
</dbReference>
<dbReference type="InterPro" id="IPR009071">
    <property type="entry name" value="HMG_box_dom"/>
</dbReference>
<keyword evidence="11" id="KW-1185">Reference proteome</keyword>
<dbReference type="PANTHER" id="PTHR45781:SF2">
    <property type="entry name" value="TOX HIGH MOBILITY GROUP BOX FAMILY MEMBER 4"/>
    <property type="match status" value="1"/>
</dbReference>
<feature type="compositionally biased region" description="Low complexity" evidence="8">
    <location>
        <begin position="240"/>
        <end position="254"/>
    </location>
</feature>
<keyword evidence="6 7" id="KW-0539">Nucleus</keyword>
<keyword evidence="3" id="KW-0158">Chromosome</keyword>
<dbReference type="SMART" id="SM00398">
    <property type="entry name" value="HMG"/>
    <property type="match status" value="1"/>
</dbReference>
<feature type="region of interest" description="Disordered" evidence="8">
    <location>
        <begin position="187"/>
        <end position="214"/>
    </location>
</feature>
<dbReference type="PROSITE" id="PS50118">
    <property type="entry name" value="HMG_BOX_2"/>
    <property type="match status" value="1"/>
</dbReference>
<evidence type="ECO:0000256" key="1">
    <source>
        <dbReference type="ARBA" id="ARBA00004123"/>
    </source>
</evidence>
<evidence type="ECO:0000313" key="10">
    <source>
        <dbReference type="Ensembl" id="ENSAPOP00000032696.1"/>
    </source>
</evidence>
<evidence type="ECO:0000256" key="4">
    <source>
        <dbReference type="ARBA" id="ARBA00022553"/>
    </source>
</evidence>
<feature type="compositionally biased region" description="Low complexity" evidence="8">
    <location>
        <begin position="374"/>
        <end position="384"/>
    </location>
</feature>
<proteinExistence type="predicted"/>
<sequence>FQFPGGSDNYLTISGSGHPFLSSSEVQLDLPLVSIFSLATFHTPSLGDEEFEIPPISLDPDSALTVSDVVSHFGELSDTGPSDSVVVPGNAVVEGDDPSFASTFVSAPSQGLEHLSLGVMNQSAGSALLGSSLGMDLGHPIGSQFSSSSPVTIDVSDMGQSLLGSNQLTTIDQSELSAQLGLGLGGGNILQRPQSPENPLSATASPTSSLQDDDMDDFRRSVLVESPVSLAVSPGVISLDPSLSDAPLSTPTSSVSSAVGRKGGPGGGKKGKKKKDPNEPQKPVSAYALFFRDTQAAIKGQNPNATFGEVSKIVASMWDSLGEEQKQVYKRKNEAAKKDYLKALAEYRDGQNSQAPIEVMDTSPSPPPPPPPVVTASPAAGPATRPTRSQHYNPEENTITNICTSNIILDLPQVTTRSRTGIIIKQTPLPSGGPPPLQQMQSTPPPPRLQQMVHAQAPPPLQAKPRGGGATAATAPPPLQIKVVPSSRQADSSAPIIVTSAGEAATSSSALKVEVGQTAGVVAAGEEVMEVEVTVAPGPSVTSASNPSICVRAGCTNPAVESKDWDKEYCSNECVATHCRDVFMAWCAIRGQKSTTVT</sequence>
<dbReference type="PANTHER" id="PTHR45781">
    <property type="entry name" value="AGAP000281-PA"/>
    <property type="match status" value="1"/>
</dbReference>
<keyword evidence="4" id="KW-0597">Phosphoprotein</keyword>
<dbReference type="SUPFAM" id="SSF47095">
    <property type="entry name" value="HMG-box"/>
    <property type="match status" value="1"/>
</dbReference>
<evidence type="ECO:0000259" key="9">
    <source>
        <dbReference type="PROSITE" id="PS50118"/>
    </source>
</evidence>
<dbReference type="GeneTree" id="ENSGT00940000154888"/>
<evidence type="ECO:0000256" key="8">
    <source>
        <dbReference type="SAM" id="MobiDB-lite"/>
    </source>
</evidence>
<dbReference type="Proteomes" id="UP000257200">
    <property type="component" value="Unplaced"/>
</dbReference>
<evidence type="ECO:0000256" key="7">
    <source>
        <dbReference type="PROSITE-ProRule" id="PRU00267"/>
    </source>
</evidence>
<feature type="compositionally biased region" description="Polar residues" evidence="8">
    <location>
        <begin position="191"/>
        <end position="210"/>
    </location>
</feature>
<feature type="region of interest" description="Disordered" evidence="8">
    <location>
        <begin position="356"/>
        <end position="393"/>
    </location>
</feature>
<dbReference type="GO" id="GO:0031490">
    <property type="term" value="F:chromatin DNA binding"/>
    <property type="evidence" value="ECO:0007669"/>
    <property type="project" value="TreeGrafter"/>
</dbReference>
<feature type="region of interest" description="Disordered" evidence="8">
    <location>
        <begin position="240"/>
        <end position="281"/>
    </location>
</feature>
<evidence type="ECO:0000256" key="3">
    <source>
        <dbReference type="ARBA" id="ARBA00022454"/>
    </source>
</evidence>
<dbReference type="GO" id="GO:0006357">
    <property type="term" value="P:regulation of transcription by RNA polymerase II"/>
    <property type="evidence" value="ECO:0007669"/>
    <property type="project" value="TreeGrafter"/>
</dbReference>
<dbReference type="GO" id="GO:0005634">
    <property type="term" value="C:nucleus"/>
    <property type="evidence" value="ECO:0007669"/>
    <property type="project" value="UniProtKB-SubCell"/>
</dbReference>